<evidence type="ECO:0000313" key="2">
    <source>
        <dbReference type="EMBL" id="GLR19597.1"/>
    </source>
</evidence>
<evidence type="ECO:0000259" key="1">
    <source>
        <dbReference type="Pfam" id="PF00144"/>
    </source>
</evidence>
<dbReference type="RefSeq" id="WP_235294911.1">
    <property type="nucleotide sequence ID" value="NZ_BSOH01000030.1"/>
</dbReference>
<reference evidence="2" key="1">
    <citation type="journal article" date="2014" name="Int. J. Syst. Evol. Microbiol.">
        <title>Complete genome sequence of Corynebacterium casei LMG S-19264T (=DSM 44701T), isolated from a smear-ripened cheese.</title>
        <authorList>
            <consortium name="US DOE Joint Genome Institute (JGI-PGF)"/>
            <person name="Walter F."/>
            <person name="Albersmeier A."/>
            <person name="Kalinowski J."/>
            <person name="Ruckert C."/>
        </authorList>
    </citation>
    <scope>NUCLEOTIDE SEQUENCE</scope>
    <source>
        <strain evidence="2">NBRC 108769</strain>
    </source>
</reference>
<dbReference type="EMBL" id="BSOH01000030">
    <property type="protein sequence ID" value="GLR19597.1"/>
    <property type="molecule type" value="Genomic_DNA"/>
</dbReference>
<proteinExistence type="predicted"/>
<dbReference type="SUPFAM" id="SSF56601">
    <property type="entry name" value="beta-lactamase/transpeptidase-like"/>
    <property type="match status" value="1"/>
</dbReference>
<evidence type="ECO:0000313" key="3">
    <source>
        <dbReference type="Proteomes" id="UP001156666"/>
    </source>
</evidence>
<sequence length="405" mass="45894">MKSTLKIIILFILVSGCRTEENIGVKFPAQEQVTSIMNEAMKKNDLPAVVAIASNIKNEEASFAYGKAVWTEDIDVTENHIFRLWSMTKLITSVAALQLVERGEIELDDDLSTLLPEMSEIPILSNGQLSEPKNPITLRHLLTHTSGFGYGCCTDLELSQFDYENWEHPDAPRRFESGTRFLYGTSLEWVGRVIEKVTNSTLEDYINSNITGPLKMERTFFNVPDSLKQYIVSSGNRGKDGKQPLTENKGRIPQKKVSRFSGDDGLWSTPNDYMRILKCLLNYGTIENINILNKETVEEMTKNQIGNINMDSEGNYFNPEYCCDLNELATNSTKWGLAWAIDNQGQDYGRKPGTVYWGGMMNTFFYIDYISGVTACIFTQHIPFNHAETNTIFDTFSKTIYSEIN</sequence>
<accession>A0AA37ST29</accession>
<name>A0AA37ST29_9BACT</name>
<dbReference type="AlphaFoldDB" id="A0AA37ST29"/>
<dbReference type="InterPro" id="IPR001466">
    <property type="entry name" value="Beta-lactam-related"/>
</dbReference>
<protein>
    <submittedName>
        <fullName evidence="2">Serine hydrolase</fullName>
    </submittedName>
</protein>
<dbReference type="PROSITE" id="PS51257">
    <property type="entry name" value="PROKAR_LIPOPROTEIN"/>
    <property type="match status" value="1"/>
</dbReference>
<comment type="caution">
    <text evidence="2">The sequence shown here is derived from an EMBL/GenBank/DDBJ whole genome shotgun (WGS) entry which is preliminary data.</text>
</comment>
<reference evidence="2" key="2">
    <citation type="submission" date="2023-01" db="EMBL/GenBank/DDBJ databases">
        <title>Draft genome sequence of Portibacter lacus strain NBRC 108769.</title>
        <authorList>
            <person name="Sun Q."/>
            <person name="Mori K."/>
        </authorList>
    </citation>
    <scope>NUCLEOTIDE SEQUENCE</scope>
    <source>
        <strain evidence="2">NBRC 108769</strain>
    </source>
</reference>
<dbReference type="PANTHER" id="PTHR43283">
    <property type="entry name" value="BETA-LACTAMASE-RELATED"/>
    <property type="match status" value="1"/>
</dbReference>
<dbReference type="InterPro" id="IPR050789">
    <property type="entry name" value="Diverse_Enzym_Activities"/>
</dbReference>
<dbReference type="Pfam" id="PF00144">
    <property type="entry name" value="Beta-lactamase"/>
    <property type="match status" value="1"/>
</dbReference>
<dbReference type="PANTHER" id="PTHR43283:SF3">
    <property type="entry name" value="BETA-LACTAMASE FAMILY PROTEIN (AFU_ORTHOLOGUE AFUA_5G07500)"/>
    <property type="match status" value="1"/>
</dbReference>
<dbReference type="GO" id="GO:0016787">
    <property type="term" value="F:hydrolase activity"/>
    <property type="evidence" value="ECO:0007669"/>
    <property type="project" value="UniProtKB-KW"/>
</dbReference>
<dbReference type="Proteomes" id="UP001156666">
    <property type="component" value="Unassembled WGS sequence"/>
</dbReference>
<gene>
    <name evidence="2" type="ORF">GCM10007940_42130</name>
</gene>
<feature type="domain" description="Beta-lactamase-related" evidence="1">
    <location>
        <begin position="36"/>
        <end position="381"/>
    </location>
</feature>
<keyword evidence="3" id="KW-1185">Reference proteome</keyword>
<dbReference type="Gene3D" id="3.40.710.10">
    <property type="entry name" value="DD-peptidase/beta-lactamase superfamily"/>
    <property type="match status" value="1"/>
</dbReference>
<dbReference type="InterPro" id="IPR012338">
    <property type="entry name" value="Beta-lactam/transpept-like"/>
</dbReference>
<keyword evidence="2" id="KW-0378">Hydrolase</keyword>
<organism evidence="2 3">
    <name type="scientific">Portibacter lacus</name>
    <dbReference type="NCBI Taxonomy" id="1099794"/>
    <lineage>
        <taxon>Bacteria</taxon>
        <taxon>Pseudomonadati</taxon>
        <taxon>Bacteroidota</taxon>
        <taxon>Saprospiria</taxon>
        <taxon>Saprospirales</taxon>
        <taxon>Haliscomenobacteraceae</taxon>
        <taxon>Portibacter</taxon>
    </lineage>
</organism>